<accession>A0A428Z607</accession>
<reference evidence="1 2" key="1">
    <citation type="submission" date="2018-05" db="EMBL/GenBank/DDBJ databases">
        <title>Evolution of GPA BGCs.</title>
        <authorList>
            <person name="Waglechner N."/>
            <person name="Wright G.D."/>
        </authorList>
    </citation>
    <scope>NUCLEOTIDE SEQUENCE [LARGE SCALE GENOMIC DNA]</scope>
    <source>
        <strain evidence="1 2">A82846</strain>
    </source>
</reference>
<evidence type="ECO:0008006" key="3">
    <source>
        <dbReference type="Google" id="ProtNLM"/>
    </source>
</evidence>
<name>A0A428Z607_KIBAR</name>
<dbReference type="OrthoDB" id="255603at2"/>
<dbReference type="InterPro" id="IPR029058">
    <property type="entry name" value="AB_hydrolase_fold"/>
</dbReference>
<proteinExistence type="predicted"/>
<dbReference type="EMBL" id="QHKI01000022">
    <property type="protein sequence ID" value="RSM82519.1"/>
    <property type="molecule type" value="Genomic_DNA"/>
</dbReference>
<sequence>MEYRRIGEHGPGFPGTFLDVPTATDKIAELGPKLETSRVLVVGHSAGGHLAGWAHTAQCCQRTHRVRTRRWFRWARYRLRASSASRRAMPTAQVTT</sequence>
<dbReference type="AlphaFoldDB" id="A0A428Z607"/>
<comment type="caution">
    <text evidence="1">The sequence shown here is derived from an EMBL/GenBank/DDBJ whole genome shotgun (WGS) entry which is preliminary data.</text>
</comment>
<dbReference type="SUPFAM" id="SSF53474">
    <property type="entry name" value="alpha/beta-Hydrolases"/>
    <property type="match status" value="1"/>
</dbReference>
<evidence type="ECO:0000313" key="1">
    <source>
        <dbReference type="EMBL" id="RSM82519.1"/>
    </source>
</evidence>
<evidence type="ECO:0000313" key="2">
    <source>
        <dbReference type="Proteomes" id="UP000287547"/>
    </source>
</evidence>
<protein>
    <recommendedName>
        <fullName evidence="3">Alpha/beta hydrolase family protein</fullName>
    </recommendedName>
</protein>
<dbReference type="Proteomes" id="UP000287547">
    <property type="component" value="Unassembled WGS sequence"/>
</dbReference>
<gene>
    <name evidence="1" type="ORF">DMH04_25295</name>
</gene>
<dbReference type="Gene3D" id="3.40.50.1820">
    <property type="entry name" value="alpha/beta hydrolase"/>
    <property type="match status" value="1"/>
</dbReference>
<dbReference type="RefSeq" id="WP_125727555.1">
    <property type="nucleotide sequence ID" value="NZ_QHKI01000022.1"/>
</dbReference>
<organism evidence="1 2">
    <name type="scientific">Kibdelosporangium aridum</name>
    <dbReference type="NCBI Taxonomy" id="2030"/>
    <lineage>
        <taxon>Bacteria</taxon>
        <taxon>Bacillati</taxon>
        <taxon>Actinomycetota</taxon>
        <taxon>Actinomycetes</taxon>
        <taxon>Pseudonocardiales</taxon>
        <taxon>Pseudonocardiaceae</taxon>
        <taxon>Kibdelosporangium</taxon>
    </lineage>
</organism>